<dbReference type="PANTHER" id="PTHR47514">
    <property type="entry name" value="TRANSKETOLASE N-TERMINAL SECTION-RELATED"/>
    <property type="match status" value="1"/>
</dbReference>
<reference evidence="5 6" key="1">
    <citation type="submission" date="2015-11" db="EMBL/GenBank/DDBJ databases">
        <title>Evidence for parallel genomic evolution in an endosymbiosis of termite gut flagellates.</title>
        <authorList>
            <person name="Zheng H."/>
        </authorList>
    </citation>
    <scope>NUCLEOTIDE SEQUENCE [LARGE SCALE GENOMIC DNA]</scope>
    <source>
        <strain evidence="5 6">CET450</strain>
    </source>
</reference>
<protein>
    <submittedName>
        <fullName evidence="5">Transketolase</fullName>
    </submittedName>
</protein>
<evidence type="ECO:0000256" key="3">
    <source>
        <dbReference type="ARBA" id="ARBA00023052"/>
    </source>
</evidence>
<comment type="caution">
    <text evidence="5">The sequence shown here is derived from an EMBL/GenBank/DDBJ whole genome shotgun (WGS) entry which is preliminary data.</text>
</comment>
<sequence length="191" mass="20916">MKINPKDVNDQNRDYFILSKGHVCPVLYAVLARLGYFNSDELRTLRKAGSRLQGHPAKDKELPGIEISTGSLGYGLSIGAGIAVGMKQSKKNNRIYVLMGDGEQQEGSIWEAVMSAAHFKLDNLCAIVDDNGLQIDGATKDIMNVDPLADKYRAFGWSVIEIDGHNLEAVDKAYSQFKTEKGKPTAIIAKT</sequence>
<feature type="domain" description="Transketolase N-terminal" evidence="4">
    <location>
        <begin position="2"/>
        <end position="191"/>
    </location>
</feature>
<feature type="non-terminal residue" evidence="5">
    <location>
        <position position="191"/>
    </location>
</feature>
<dbReference type="Proteomes" id="UP000095237">
    <property type="component" value="Unassembled WGS sequence"/>
</dbReference>
<comment type="similarity">
    <text evidence="2">Belongs to the transketolase family.</text>
</comment>
<proteinExistence type="inferred from homology"/>
<dbReference type="PANTHER" id="PTHR47514:SF1">
    <property type="entry name" value="TRANSKETOLASE N-TERMINAL SECTION-RELATED"/>
    <property type="match status" value="1"/>
</dbReference>
<dbReference type="Gene3D" id="3.40.50.970">
    <property type="match status" value="1"/>
</dbReference>
<evidence type="ECO:0000256" key="2">
    <source>
        <dbReference type="ARBA" id="ARBA00007131"/>
    </source>
</evidence>
<keyword evidence="3" id="KW-0786">Thiamine pyrophosphate</keyword>
<name>A0A1E5IHK7_ENDTX</name>
<accession>A0A1E5IHK7</accession>
<dbReference type="CDD" id="cd02012">
    <property type="entry name" value="TPP_TK"/>
    <property type="match status" value="1"/>
</dbReference>
<evidence type="ECO:0000259" key="4">
    <source>
        <dbReference type="Pfam" id="PF00456"/>
    </source>
</evidence>
<comment type="cofactor">
    <cofactor evidence="1">
        <name>thiamine diphosphate</name>
        <dbReference type="ChEBI" id="CHEBI:58937"/>
    </cofactor>
</comment>
<organism evidence="5 6">
    <name type="scientific">Endomicrobium trichonymphae</name>
    <dbReference type="NCBI Taxonomy" id="1408204"/>
    <lineage>
        <taxon>Bacteria</taxon>
        <taxon>Pseudomonadati</taxon>
        <taxon>Elusimicrobiota</taxon>
        <taxon>Endomicrobiia</taxon>
        <taxon>Endomicrobiales</taxon>
        <taxon>Endomicrobiaceae</taxon>
        <taxon>Candidatus Endomicrobiellum</taxon>
    </lineage>
</organism>
<evidence type="ECO:0000313" key="5">
    <source>
        <dbReference type="EMBL" id="OEG69894.1"/>
    </source>
</evidence>
<keyword evidence="6" id="KW-1185">Reference proteome</keyword>
<dbReference type="AlphaFoldDB" id="A0A1E5IHK7"/>
<dbReference type="InterPro" id="IPR029061">
    <property type="entry name" value="THDP-binding"/>
</dbReference>
<evidence type="ECO:0000313" key="6">
    <source>
        <dbReference type="Proteomes" id="UP000095237"/>
    </source>
</evidence>
<dbReference type="EMBL" id="LNVX01000538">
    <property type="protein sequence ID" value="OEG69894.1"/>
    <property type="molecule type" value="Genomic_DNA"/>
</dbReference>
<dbReference type="Pfam" id="PF00456">
    <property type="entry name" value="Transketolase_N"/>
    <property type="match status" value="1"/>
</dbReference>
<dbReference type="InterPro" id="IPR005474">
    <property type="entry name" value="Transketolase_N"/>
</dbReference>
<gene>
    <name evidence="5" type="ORF">ATZ36_07200</name>
</gene>
<dbReference type="SUPFAM" id="SSF52518">
    <property type="entry name" value="Thiamin diphosphate-binding fold (THDP-binding)"/>
    <property type="match status" value="1"/>
</dbReference>
<evidence type="ECO:0000256" key="1">
    <source>
        <dbReference type="ARBA" id="ARBA00001964"/>
    </source>
</evidence>